<accession>A0A8T4GRU6</accession>
<name>A0A8T4GRU6_9EURY</name>
<evidence type="ECO:0000313" key="2">
    <source>
        <dbReference type="Proteomes" id="UP000823736"/>
    </source>
</evidence>
<keyword evidence="2" id="KW-1185">Reference proteome</keyword>
<organism evidence="1 2">
    <name type="scientific">Halolamina salifodinae</name>
    <dbReference type="NCBI Taxonomy" id="1202767"/>
    <lineage>
        <taxon>Archaea</taxon>
        <taxon>Methanobacteriati</taxon>
        <taxon>Methanobacteriota</taxon>
        <taxon>Stenosarchaea group</taxon>
        <taxon>Halobacteria</taxon>
        <taxon>Halobacteriales</taxon>
        <taxon>Haloferacaceae</taxon>
    </lineage>
</organism>
<protein>
    <submittedName>
        <fullName evidence="1">Putative metal-dependent phosphoesterase TrpH</fullName>
    </submittedName>
</protein>
<dbReference type="CDD" id="cd07432">
    <property type="entry name" value="PHP_HisPPase"/>
    <property type="match status" value="1"/>
</dbReference>
<dbReference type="EMBL" id="JAGGLC010000001">
    <property type="protein sequence ID" value="MBP1985576.1"/>
    <property type="molecule type" value="Genomic_DNA"/>
</dbReference>
<dbReference type="AlphaFoldDB" id="A0A8T4GRU6"/>
<dbReference type="SUPFAM" id="SSF89550">
    <property type="entry name" value="PHP domain-like"/>
    <property type="match status" value="1"/>
</dbReference>
<reference evidence="1" key="1">
    <citation type="submission" date="2021-03" db="EMBL/GenBank/DDBJ databases">
        <title>Genomic Encyclopedia of Type Strains, Phase IV (KMG-IV): sequencing the most valuable type-strain genomes for metagenomic binning, comparative biology and taxonomic classification.</title>
        <authorList>
            <person name="Goeker M."/>
        </authorList>
    </citation>
    <scope>NUCLEOTIDE SEQUENCE</scope>
    <source>
        <strain evidence="1">DSM 26232</strain>
    </source>
</reference>
<proteinExistence type="predicted"/>
<dbReference type="Pfam" id="PF13263">
    <property type="entry name" value="PHP_C"/>
    <property type="match status" value="1"/>
</dbReference>
<dbReference type="Proteomes" id="UP000823736">
    <property type="component" value="Unassembled WGS sequence"/>
</dbReference>
<dbReference type="InterPro" id="IPR016195">
    <property type="entry name" value="Pol/histidinol_Pase-like"/>
</dbReference>
<comment type="caution">
    <text evidence="1">The sequence shown here is derived from an EMBL/GenBank/DDBJ whole genome shotgun (WGS) entry which is preliminary data.</text>
</comment>
<evidence type="ECO:0000313" key="1">
    <source>
        <dbReference type="EMBL" id="MBP1985576.1"/>
    </source>
</evidence>
<gene>
    <name evidence="1" type="ORF">J2753_000049</name>
</gene>
<dbReference type="Gene3D" id="3.20.20.140">
    <property type="entry name" value="Metal-dependent hydrolases"/>
    <property type="match status" value="1"/>
</dbReference>
<sequence>MTTATTRVDMHVKTLDGRVVERAKARGIDVLVYAPHFTRLPEIREQAERHSDADLLIVPGREIFTGNWQNRRHLLAVGLSSPVPDFISFEGALSEIVEQGAALCVPHPTLLNVSLGRPEIRAYADHIDAVETYNAKSPPHVNSRSKRVVEEAGLPAFGSSYAHLRGTVGEAWTAFDTEIEQETDLVEALVSGVDRRVVHRSGPQHRLRRLAEFAHLGYENSWGKIDRLFLSGTEPTHPDHIAYGGRFDDVAVY</sequence>